<evidence type="ECO:0000256" key="2">
    <source>
        <dbReference type="PROSITE-ProRule" id="PRU00035"/>
    </source>
</evidence>
<feature type="compositionally biased region" description="Low complexity" evidence="3">
    <location>
        <begin position="912"/>
        <end position="932"/>
    </location>
</feature>
<dbReference type="EMBL" id="KQ434860">
    <property type="protein sequence ID" value="KZC08918.1"/>
    <property type="molecule type" value="Genomic_DNA"/>
</dbReference>
<dbReference type="Gene3D" id="1.20.920.10">
    <property type="entry name" value="Bromodomain-like"/>
    <property type="match status" value="1"/>
</dbReference>
<evidence type="ECO:0000259" key="4">
    <source>
        <dbReference type="PROSITE" id="PS50014"/>
    </source>
</evidence>
<reference evidence="5 6" key="1">
    <citation type="submission" date="2015-07" db="EMBL/GenBank/DDBJ databases">
        <title>The genome of Dufourea novaeangliae.</title>
        <authorList>
            <person name="Pan H."/>
            <person name="Kapheim K."/>
        </authorList>
    </citation>
    <scope>NUCLEOTIDE SEQUENCE [LARGE SCALE GENOMIC DNA]</scope>
    <source>
        <strain evidence="5">0120121106</strain>
        <tissue evidence="5">Whole body</tissue>
    </source>
</reference>
<feature type="region of interest" description="Disordered" evidence="3">
    <location>
        <begin position="1"/>
        <end position="26"/>
    </location>
</feature>
<feature type="region of interest" description="Disordered" evidence="3">
    <location>
        <begin position="1043"/>
        <end position="1073"/>
    </location>
</feature>
<dbReference type="STRING" id="178035.A0A154PCC6"/>
<organism evidence="5 6">
    <name type="scientific">Dufourea novaeangliae</name>
    <name type="common">Sweat bee</name>
    <dbReference type="NCBI Taxonomy" id="178035"/>
    <lineage>
        <taxon>Eukaryota</taxon>
        <taxon>Metazoa</taxon>
        <taxon>Ecdysozoa</taxon>
        <taxon>Arthropoda</taxon>
        <taxon>Hexapoda</taxon>
        <taxon>Insecta</taxon>
        <taxon>Pterygota</taxon>
        <taxon>Neoptera</taxon>
        <taxon>Endopterygota</taxon>
        <taxon>Hymenoptera</taxon>
        <taxon>Apocrita</taxon>
        <taxon>Aculeata</taxon>
        <taxon>Apoidea</taxon>
        <taxon>Anthophila</taxon>
        <taxon>Halictidae</taxon>
        <taxon>Rophitinae</taxon>
        <taxon>Dufourea</taxon>
    </lineage>
</organism>
<evidence type="ECO:0000256" key="3">
    <source>
        <dbReference type="SAM" id="MobiDB-lite"/>
    </source>
</evidence>
<dbReference type="GO" id="GO:0005634">
    <property type="term" value="C:nucleus"/>
    <property type="evidence" value="ECO:0007669"/>
    <property type="project" value="TreeGrafter"/>
</dbReference>
<feature type="region of interest" description="Disordered" evidence="3">
    <location>
        <begin position="281"/>
        <end position="321"/>
    </location>
</feature>
<proteinExistence type="predicted"/>
<feature type="region of interest" description="Disordered" evidence="3">
    <location>
        <begin position="1485"/>
        <end position="1518"/>
    </location>
</feature>
<sequence length="1518" mass="169418">MHSTAARSNRTPLQSSIPPTTTPSSILHPQQQQILYGPIINPMLTLQPCGTGLHPSCIYPGAQRNGVPNPVSLHIQVQLSYNPKPLVLFDQTANNAPPPAPTASFLVASSTYTHGSFSGDQYNNSGVTLIPQPYYKPPDVQVAYCLVQDQQTAQQQQQEQPSHGSYYNISATNTCNLQTVNTHSTFQFSNLSPYAPTNFNNQILGPVQTVQPAKIFPSPPVNLVLAGPQRDKPVSTSTTLDVSAFKCTNSKITGNATQIAPIVSEGYNEWPFQTIATSANSLFDGKPTTDDARQEATTNSLDKVTSNVSTKTQDEHYSDESSASFDFTIEAEKMVSALCNTSSNDLGKEERKGNKSNSAPLFSGAGDTISNKNTWFPDFCASYGSGTSVAIQTDSPCADDTHYPELLRKVIYWGCSEAETILTNSCKTNPRSGWLKNLSTATKIAITKSSTCFPVFAGNHVFTSDLINALLRISNGWLILDNYLNKQHYSSLDEKYDKELVRFAEPDRDVSVYTNCDLFDPSTNASRLETGNKKNDQESSLNVATQLSVGSLRNIGLYNQEKQAPKESKLRRHADTGVPASSRFRSRGSSSSAKIDSSSQSLNAEFFHLRSKVLTENNQDYSRQWTFKEKKQEFVENKVPTHENSDTIFRLPRQMAENYDSNYTHKCLSTGESSFLNPMSLESMYFTSNNETENFDPNYTDCSSYRKDYGDKSMKTFDQNQGNKGNMDLVYVGKSSTSQLELATVPKDKMTLLSQIEPSIPDKSSEEMTANLSAWFASMRNSETGNVMPRLPTRQEMPKNTMDLSNCIRQLQIDANRQFQTLQNMQSIQSAPWNSYNLINNRIQVQQVHEEYDSSEDGRVYMKPGSYNVPKKRHQRRSTRRLDNSLPRNAVSGSTNSHRTHNTNKEKVFFAPTPGTTHLSRTTTTSVSTSANNPVNTSVKLPFPATPIVPPPVFSLENSPRILKRIDATSYAVSEDVTWKAACASAEILLEALNVKEDVNVNKEEDHRSNPITERDNITKEENVDPVTQFVQSQEKLQESFSKTLKDDNDGLGGASSYEASEDDSGSTYHFSPNASINEALQSSESKNGSSKMNVKTDSWLIRTLNNASMANKQKRRKNSTDPHTSESSNSSVMEDEQPIPILSLTTTATTIATTTTLKNLQSTSYSRKSLFTPFNSNQTTTTTTTPEEMERVAGKATYSETVRRCTPLNSSQSDKKEFCRKGKLNILNSSAICSTVIPIPGRRCQRKESEKSHYLLHNRQRKCPAKRLVKNCEITELQMEEISYTKPRNTRTDTIKENAFGIPSGTSLSSAITTKHGKKKKENVGFVEFLDGKFGGKTSDRGWSVWYSSKRKQSLSPLALSKLEMIHRMVWQMEEAEIFKCPSSADSCGNQASAHAIEDYCKVIKNPMFLETVEYKLKNRVYHKVEHAVRDFRRIVYNSKLYHKNDHDRVKTIETLSKKLEELFEEHFASWDFDNISGSPREVSPVSHRFKSAGKKTVTGRYGNTKKSPPVSITENI</sequence>
<feature type="region of interest" description="Disordered" evidence="3">
    <location>
        <begin position="558"/>
        <end position="596"/>
    </location>
</feature>
<feature type="compositionally biased region" description="Basic residues" evidence="3">
    <location>
        <begin position="870"/>
        <end position="879"/>
    </location>
</feature>
<feature type="region of interest" description="Disordered" evidence="3">
    <location>
        <begin position="344"/>
        <end position="363"/>
    </location>
</feature>
<evidence type="ECO:0000313" key="6">
    <source>
        <dbReference type="Proteomes" id="UP000076502"/>
    </source>
</evidence>
<feature type="compositionally biased region" description="Basic and acidic residues" evidence="3">
    <location>
        <begin position="850"/>
        <end position="860"/>
    </location>
</feature>
<feature type="compositionally biased region" description="Polar residues" evidence="3">
    <location>
        <begin position="1506"/>
        <end position="1518"/>
    </location>
</feature>
<protein>
    <submittedName>
        <fullName evidence="5">Bromodomain-containing protein 2</fullName>
    </submittedName>
</protein>
<feature type="region of interest" description="Disordered" evidence="3">
    <location>
        <begin position="1001"/>
        <end position="1024"/>
    </location>
</feature>
<dbReference type="SUPFAM" id="SSF47370">
    <property type="entry name" value="Bromodomain"/>
    <property type="match status" value="1"/>
</dbReference>
<feature type="region of interest" description="Disordered" evidence="3">
    <location>
        <begin position="1107"/>
        <end position="1138"/>
    </location>
</feature>
<name>A0A154PCC6_DUFNO</name>
<dbReference type="PROSITE" id="PS50014">
    <property type="entry name" value="BROMODOMAIN_2"/>
    <property type="match status" value="1"/>
</dbReference>
<dbReference type="Proteomes" id="UP000076502">
    <property type="component" value="Unassembled WGS sequence"/>
</dbReference>
<feature type="compositionally biased region" description="Low complexity" evidence="3">
    <location>
        <begin position="11"/>
        <end position="26"/>
    </location>
</feature>
<keyword evidence="6" id="KW-1185">Reference proteome</keyword>
<evidence type="ECO:0000313" key="5">
    <source>
        <dbReference type="EMBL" id="KZC08918.1"/>
    </source>
</evidence>
<feature type="compositionally biased region" description="Low complexity" evidence="3">
    <location>
        <begin position="581"/>
        <end position="596"/>
    </location>
</feature>
<dbReference type="GO" id="GO:0006338">
    <property type="term" value="P:chromatin remodeling"/>
    <property type="evidence" value="ECO:0007669"/>
    <property type="project" value="TreeGrafter"/>
</dbReference>
<dbReference type="GO" id="GO:0000785">
    <property type="term" value="C:chromatin"/>
    <property type="evidence" value="ECO:0007669"/>
    <property type="project" value="TreeGrafter"/>
</dbReference>
<dbReference type="PANTHER" id="PTHR22880:SF225">
    <property type="entry name" value="BROMODOMAIN-CONTAINING PROTEIN BET-1-RELATED"/>
    <property type="match status" value="1"/>
</dbReference>
<dbReference type="InterPro" id="IPR050935">
    <property type="entry name" value="Bromo_chromatin_reader"/>
</dbReference>
<feature type="region of interest" description="Disordered" evidence="3">
    <location>
        <begin position="850"/>
        <end position="932"/>
    </location>
</feature>
<dbReference type="OrthoDB" id="1742084at2759"/>
<feature type="compositionally biased region" description="Polar residues" evidence="3">
    <location>
        <begin position="1"/>
        <end position="10"/>
    </location>
</feature>
<gene>
    <name evidence="5" type="ORF">WN55_00309</name>
</gene>
<evidence type="ECO:0000256" key="1">
    <source>
        <dbReference type="ARBA" id="ARBA00023117"/>
    </source>
</evidence>
<dbReference type="InterPro" id="IPR036427">
    <property type="entry name" value="Bromodomain-like_sf"/>
</dbReference>
<dbReference type="GO" id="GO:0006355">
    <property type="term" value="P:regulation of DNA-templated transcription"/>
    <property type="evidence" value="ECO:0007669"/>
    <property type="project" value="TreeGrafter"/>
</dbReference>
<feature type="compositionally biased region" description="Basic and acidic residues" evidence="3">
    <location>
        <begin position="1001"/>
        <end position="1023"/>
    </location>
</feature>
<keyword evidence="1 2" id="KW-0103">Bromodomain</keyword>
<feature type="compositionally biased region" description="Polar residues" evidence="3">
    <location>
        <begin position="295"/>
        <end position="311"/>
    </location>
</feature>
<feature type="domain" description="Bromo" evidence="4">
    <location>
        <begin position="1372"/>
        <end position="1451"/>
    </location>
</feature>
<dbReference type="PANTHER" id="PTHR22880">
    <property type="entry name" value="FALZ-RELATED BROMODOMAIN-CONTAINING PROTEINS"/>
    <property type="match status" value="1"/>
</dbReference>
<accession>A0A154PCC6</accession>
<dbReference type="InterPro" id="IPR001487">
    <property type="entry name" value="Bromodomain"/>
</dbReference>
<dbReference type="Pfam" id="PF00439">
    <property type="entry name" value="Bromodomain"/>
    <property type="match status" value="1"/>
</dbReference>
<dbReference type="SMART" id="SM00297">
    <property type="entry name" value="BROMO"/>
    <property type="match status" value="1"/>
</dbReference>